<protein>
    <submittedName>
        <fullName evidence="1">Uncharacterized protein</fullName>
    </submittedName>
</protein>
<dbReference type="AlphaFoldDB" id="L1L9N5"/>
<keyword evidence="2" id="KW-1185">Reference proteome</keyword>
<dbReference type="OrthoDB" id="364825at2759"/>
<dbReference type="EMBL" id="ACOU01000007">
    <property type="protein sequence ID" value="EKX72137.1"/>
    <property type="molecule type" value="Genomic_DNA"/>
</dbReference>
<dbReference type="VEuPathDB" id="PiroplasmaDB:BEWA_046010"/>
<dbReference type="KEGG" id="beq:BEWA_046010"/>
<organism evidence="1 2">
    <name type="scientific">Theileria equi strain WA</name>
    <dbReference type="NCBI Taxonomy" id="1537102"/>
    <lineage>
        <taxon>Eukaryota</taxon>
        <taxon>Sar</taxon>
        <taxon>Alveolata</taxon>
        <taxon>Apicomplexa</taxon>
        <taxon>Aconoidasida</taxon>
        <taxon>Piroplasmida</taxon>
        <taxon>Theileriidae</taxon>
        <taxon>Theileria</taxon>
    </lineage>
</organism>
<evidence type="ECO:0000313" key="1">
    <source>
        <dbReference type="EMBL" id="EKX72137.1"/>
    </source>
</evidence>
<dbReference type="RefSeq" id="XP_004831589.1">
    <property type="nucleotide sequence ID" value="XM_004831532.1"/>
</dbReference>
<name>L1L9N5_THEEQ</name>
<proteinExistence type="predicted"/>
<dbReference type="GeneID" id="15805129"/>
<reference evidence="1 2" key="1">
    <citation type="journal article" date="2012" name="BMC Genomics">
        <title>Comparative genomic analysis and phylogenetic position of Theileria equi.</title>
        <authorList>
            <person name="Kappmeyer L.S."/>
            <person name="Thiagarajan M."/>
            <person name="Herndon D.R."/>
            <person name="Ramsay J.D."/>
            <person name="Caler E."/>
            <person name="Djikeng A."/>
            <person name="Gillespie J.J."/>
            <person name="Lau A.O."/>
            <person name="Roalson E.H."/>
            <person name="Silva J.C."/>
            <person name="Silva M.G."/>
            <person name="Suarez C.E."/>
            <person name="Ueti M.W."/>
            <person name="Nene V.M."/>
            <person name="Mealey R.H."/>
            <person name="Knowles D.P."/>
            <person name="Brayton K.A."/>
        </authorList>
    </citation>
    <scope>NUCLEOTIDE SEQUENCE [LARGE SCALE GENOMIC DNA]</scope>
    <source>
        <strain evidence="1 2">WA</strain>
    </source>
</reference>
<sequence>MPLCLVEDFENEILSLDFLDEFDPSASLDAGKAGIFVFYQNDVDGIAAMFILEHHARFRNGLKLANLPVSTESDVYTFIKKSLSIQSAYPDLKDGEWYFFVQNEEEMAIEEQEYDEMSGIYHCNSIASIMEQISKATHEANQAAIIYAASVGILSKAEHSSGIHLNVNARITELFQKTFLLDGGPFTSYDSEKSLLPLIMFTSVEEALRISPSVLVYDPRRTPETLADLRIHCNLKPDEFTAEFCNLDLVSLMNVNY</sequence>
<dbReference type="Proteomes" id="UP000031512">
    <property type="component" value="Unassembled WGS sequence"/>
</dbReference>
<accession>L1L9N5</accession>
<gene>
    <name evidence="1" type="ORF">BEWA_046010</name>
</gene>
<comment type="caution">
    <text evidence="1">The sequence shown here is derived from an EMBL/GenBank/DDBJ whole genome shotgun (WGS) entry which is preliminary data.</text>
</comment>
<dbReference type="eggNOG" id="ENOG502SW25">
    <property type="taxonomic scope" value="Eukaryota"/>
</dbReference>
<evidence type="ECO:0000313" key="2">
    <source>
        <dbReference type="Proteomes" id="UP000031512"/>
    </source>
</evidence>